<dbReference type="GO" id="GO:0005634">
    <property type="term" value="C:nucleus"/>
    <property type="evidence" value="ECO:0007669"/>
    <property type="project" value="UniProtKB-SubCell"/>
</dbReference>
<sequence length="82" mass="9340">LEAKVQDFVRQAKSLEYDLIALGLSCSRHPVLSLQEEIDSLKDEIEIKDRLIATNGEKLTMWMNQLEDLQTKQKTVLLPGAE</sequence>
<reference evidence="7 8" key="1">
    <citation type="submission" date="2011-02" db="EMBL/GenBank/DDBJ databases">
        <title>The Genome Sequence of Sphaeroforma arctica JP610.</title>
        <authorList>
            <consortium name="The Broad Institute Genome Sequencing Platform"/>
            <person name="Russ C."/>
            <person name="Cuomo C."/>
            <person name="Young S.K."/>
            <person name="Zeng Q."/>
            <person name="Gargeya S."/>
            <person name="Alvarado L."/>
            <person name="Berlin A."/>
            <person name="Chapman S.B."/>
            <person name="Chen Z."/>
            <person name="Freedman E."/>
            <person name="Gellesch M."/>
            <person name="Goldberg J."/>
            <person name="Griggs A."/>
            <person name="Gujja S."/>
            <person name="Heilman E."/>
            <person name="Heiman D."/>
            <person name="Howarth C."/>
            <person name="Mehta T."/>
            <person name="Neiman D."/>
            <person name="Pearson M."/>
            <person name="Roberts A."/>
            <person name="Saif S."/>
            <person name="Shea T."/>
            <person name="Shenoy N."/>
            <person name="Sisk P."/>
            <person name="Stolte C."/>
            <person name="Sykes S."/>
            <person name="White J."/>
            <person name="Yandava C."/>
            <person name="Burger G."/>
            <person name="Gray M.W."/>
            <person name="Holland P.W.H."/>
            <person name="King N."/>
            <person name="Lang F.B.F."/>
            <person name="Roger A.J."/>
            <person name="Ruiz-Trillo I."/>
            <person name="Haas B."/>
            <person name="Nusbaum C."/>
            <person name="Birren B."/>
        </authorList>
    </citation>
    <scope>NUCLEOTIDE SEQUENCE [LARGE SCALE GENOMIC DNA]</scope>
    <source>
        <strain evidence="7 8">JP610</strain>
    </source>
</reference>
<accession>A0A0L0FKG0</accession>
<keyword evidence="5" id="KW-0804">Transcription</keyword>
<evidence type="ECO:0000256" key="4">
    <source>
        <dbReference type="ARBA" id="ARBA00023054"/>
    </source>
</evidence>
<dbReference type="InterPro" id="IPR021640">
    <property type="entry name" value="Mediator_Med28"/>
</dbReference>
<dbReference type="RefSeq" id="XP_014151152.1">
    <property type="nucleotide sequence ID" value="XM_014295677.1"/>
</dbReference>
<evidence type="ECO:0000313" key="8">
    <source>
        <dbReference type="Proteomes" id="UP000054560"/>
    </source>
</evidence>
<evidence type="ECO:0000256" key="5">
    <source>
        <dbReference type="ARBA" id="ARBA00023163"/>
    </source>
</evidence>
<dbReference type="GeneID" id="25910794"/>
<comment type="subcellular location">
    <subcellularLocation>
        <location evidence="1">Nucleus</location>
    </subcellularLocation>
</comment>
<proteinExistence type="inferred from homology"/>
<evidence type="ECO:0000256" key="6">
    <source>
        <dbReference type="ARBA" id="ARBA00023242"/>
    </source>
</evidence>
<organism evidence="7 8">
    <name type="scientific">Sphaeroforma arctica JP610</name>
    <dbReference type="NCBI Taxonomy" id="667725"/>
    <lineage>
        <taxon>Eukaryota</taxon>
        <taxon>Ichthyosporea</taxon>
        <taxon>Ichthyophonida</taxon>
        <taxon>Sphaeroforma</taxon>
    </lineage>
</organism>
<dbReference type="Proteomes" id="UP000054560">
    <property type="component" value="Unassembled WGS sequence"/>
</dbReference>
<keyword evidence="6" id="KW-0539">Nucleus</keyword>
<evidence type="ECO:0000256" key="2">
    <source>
        <dbReference type="ARBA" id="ARBA00005571"/>
    </source>
</evidence>
<feature type="non-terminal residue" evidence="7">
    <location>
        <position position="1"/>
    </location>
</feature>
<dbReference type="Pfam" id="PF11594">
    <property type="entry name" value="Med28"/>
    <property type="match status" value="1"/>
</dbReference>
<dbReference type="AlphaFoldDB" id="A0A0L0FKG0"/>
<keyword evidence="3" id="KW-0805">Transcription regulation</keyword>
<keyword evidence="4" id="KW-0175">Coiled coil</keyword>
<protein>
    <submittedName>
        <fullName evidence="7">Uncharacterized protein</fullName>
    </submittedName>
</protein>
<gene>
    <name evidence="7" type="ORF">SARC_10290</name>
</gene>
<comment type="similarity">
    <text evidence="2">Belongs to the Mediator complex subunit 28 family.</text>
</comment>
<keyword evidence="8" id="KW-1185">Reference proteome</keyword>
<dbReference type="EMBL" id="KQ242793">
    <property type="protein sequence ID" value="KNC77250.1"/>
    <property type="molecule type" value="Genomic_DNA"/>
</dbReference>
<evidence type="ECO:0000313" key="7">
    <source>
        <dbReference type="EMBL" id="KNC77250.1"/>
    </source>
</evidence>
<name>A0A0L0FKG0_9EUKA</name>
<evidence type="ECO:0000256" key="3">
    <source>
        <dbReference type="ARBA" id="ARBA00023015"/>
    </source>
</evidence>
<dbReference type="OrthoDB" id="2286203at2759"/>
<evidence type="ECO:0000256" key="1">
    <source>
        <dbReference type="ARBA" id="ARBA00004123"/>
    </source>
</evidence>